<dbReference type="InterPro" id="IPR036047">
    <property type="entry name" value="F-box-like_dom_sf"/>
</dbReference>
<protein>
    <recommendedName>
        <fullName evidence="1">F-box domain-containing protein</fullName>
    </recommendedName>
</protein>
<evidence type="ECO:0000313" key="2">
    <source>
        <dbReference type="EMBL" id="KAK1757547.1"/>
    </source>
</evidence>
<name>A0AAJ0BGG0_9PEZI</name>
<evidence type="ECO:0000259" key="1">
    <source>
        <dbReference type="PROSITE" id="PS50181"/>
    </source>
</evidence>
<dbReference type="Proteomes" id="UP001239445">
    <property type="component" value="Unassembled WGS sequence"/>
</dbReference>
<evidence type="ECO:0000313" key="3">
    <source>
        <dbReference type="Proteomes" id="UP001239445"/>
    </source>
</evidence>
<dbReference type="AlphaFoldDB" id="A0AAJ0BGG0"/>
<feature type="domain" description="F-box" evidence="1">
    <location>
        <begin position="108"/>
        <end position="145"/>
    </location>
</feature>
<organism evidence="2 3">
    <name type="scientific">Echria macrotheca</name>
    <dbReference type="NCBI Taxonomy" id="438768"/>
    <lineage>
        <taxon>Eukaryota</taxon>
        <taxon>Fungi</taxon>
        <taxon>Dikarya</taxon>
        <taxon>Ascomycota</taxon>
        <taxon>Pezizomycotina</taxon>
        <taxon>Sordariomycetes</taxon>
        <taxon>Sordariomycetidae</taxon>
        <taxon>Sordariales</taxon>
        <taxon>Schizotheciaceae</taxon>
        <taxon>Echria</taxon>
    </lineage>
</organism>
<dbReference type="InterPro" id="IPR001810">
    <property type="entry name" value="F-box_dom"/>
</dbReference>
<dbReference type="PROSITE" id="PS50181">
    <property type="entry name" value="FBOX"/>
    <property type="match status" value="1"/>
</dbReference>
<dbReference type="Pfam" id="PF00646">
    <property type="entry name" value="F-box"/>
    <property type="match status" value="1"/>
</dbReference>
<gene>
    <name evidence="2" type="ORF">QBC47DRAFT_399885</name>
</gene>
<sequence length="517" mass="59150">MEPTHITEFGSDRYLEKLNAQAAAAPAATSPGPEIPQSRFILPIRGYNALEPEDLAIKTGEAKRPEKKGFLSFRKFHAKGSTPSSSTEHVERRPSLAESTSRQILPFDQLFQCLPNELQVEIIASLPLSDILNLRLASRSMHALVSLNEVPIARYHLDHHVPAYAKRLYPVPDGGALNFHYLCGLWHRLHVAAKLSHLMCEWISKELFFRTTEEKKKEFAPQRERMRRRLIPLLFTVFHFFETYRKLHLKYLSETNTEGLRREPYTVNPIEREIMNMYDDRTLLRVHEIFPLVLASFCRRLRPPTYVGRVERSLRGYLREKPPDEVHVAILCIGGLREVERIWEVKGYNTRRAAVDNWYSAITREPVEAEPKKRRGMLGLKRKKSSYAVGKGHATDTNPPPLPTSYTPAVNGDPANGFVFNTSLAAGMPMGPLGRDQLKLLLSDLPILQKIWMETAEAMILDRKIVERSSDIRRNAQIFTELLREDGVEEEDQWLYGTAAPDSIRPNLDAIEEDGLE</sequence>
<comment type="caution">
    <text evidence="2">The sequence shown here is derived from an EMBL/GenBank/DDBJ whole genome shotgun (WGS) entry which is preliminary data.</text>
</comment>
<keyword evidence="3" id="KW-1185">Reference proteome</keyword>
<dbReference type="SUPFAM" id="SSF81383">
    <property type="entry name" value="F-box domain"/>
    <property type="match status" value="1"/>
</dbReference>
<reference evidence="2" key="1">
    <citation type="submission" date="2023-06" db="EMBL/GenBank/DDBJ databases">
        <title>Genome-scale phylogeny and comparative genomics of the fungal order Sordariales.</title>
        <authorList>
            <consortium name="Lawrence Berkeley National Laboratory"/>
            <person name="Hensen N."/>
            <person name="Bonometti L."/>
            <person name="Westerberg I."/>
            <person name="Brannstrom I.O."/>
            <person name="Guillou S."/>
            <person name="Cros-Aarteil S."/>
            <person name="Calhoun S."/>
            <person name="Haridas S."/>
            <person name="Kuo A."/>
            <person name="Mondo S."/>
            <person name="Pangilinan J."/>
            <person name="Riley R."/>
            <person name="Labutti K."/>
            <person name="Andreopoulos B."/>
            <person name="Lipzen A."/>
            <person name="Chen C."/>
            <person name="Yanf M."/>
            <person name="Daum C."/>
            <person name="Ng V."/>
            <person name="Clum A."/>
            <person name="Steindorff A."/>
            <person name="Ohm R."/>
            <person name="Martin F."/>
            <person name="Silar P."/>
            <person name="Natvig D."/>
            <person name="Lalanne C."/>
            <person name="Gautier V."/>
            <person name="Ament-Velasquez S.L."/>
            <person name="Kruys A."/>
            <person name="Hutchinson M.I."/>
            <person name="Powell A.J."/>
            <person name="Barry K."/>
            <person name="Miller A.N."/>
            <person name="Grigoriev I.V."/>
            <person name="Debuchy R."/>
            <person name="Gladieux P."/>
            <person name="Thoren M.H."/>
            <person name="Johannesson H."/>
        </authorList>
    </citation>
    <scope>NUCLEOTIDE SEQUENCE</scope>
    <source>
        <strain evidence="2">PSN4</strain>
    </source>
</reference>
<accession>A0AAJ0BGG0</accession>
<dbReference type="SMART" id="SM00256">
    <property type="entry name" value="FBOX"/>
    <property type="match status" value="1"/>
</dbReference>
<proteinExistence type="predicted"/>
<dbReference type="EMBL" id="MU839830">
    <property type="protein sequence ID" value="KAK1757547.1"/>
    <property type="molecule type" value="Genomic_DNA"/>
</dbReference>